<evidence type="ECO:0000313" key="2">
    <source>
        <dbReference type="EMBL" id="KYN31940.1"/>
    </source>
</evidence>
<evidence type="ECO:0000313" key="3">
    <source>
        <dbReference type="Proteomes" id="UP000078541"/>
    </source>
</evidence>
<dbReference type="Proteomes" id="UP000078541">
    <property type="component" value="Unassembled WGS sequence"/>
</dbReference>
<keyword evidence="3" id="KW-1185">Reference proteome</keyword>
<dbReference type="AlphaFoldDB" id="A0A195EUK7"/>
<feature type="region of interest" description="Disordered" evidence="1">
    <location>
        <begin position="1"/>
        <end position="20"/>
    </location>
</feature>
<proteinExistence type="predicted"/>
<feature type="region of interest" description="Disordered" evidence="1">
    <location>
        <begin position="50"/>
        <end position="96"/>
    </location>
</feature>
<dbReference type="EMBL" id="KQ981958">
    <property type="protein sequence ID" value="KYN31940.1"/>
    <property type="molecule type" value="Genomic_DNA"/>
</dbReference>
<sequence length="96" mass="11021">MRLSNTELPGNMGRDKATDRDVEGHYEILRTLHRLFYTTISYRGSVPVTSCDSTRLQRPVSPSPSALSLSPSVEQLRSSNLQCRRRHQRSRMQYLA</sequence>
<organism evidence="2 3">
    <name type="scientific">Trachymyrmex septentrionalis</name>
    <dbReference type="NCBI Taxonomy" id="34720"/>
    <lineage>
        <taxon>Eukaryota</taxon>
        <taxon>Metazoa</taxon>
        <taxon>Ecdysozoa</taxon>
        <taxon>Arthropoda</taxon>
        <taxon>Hexapoda</taxon>
        <taxon>Insecta</taxon>
        <taxon>Pterygota</taxon>
        <taxon>Neoptera</taxon>
        <taxon>Endopterygota</taxon>
        <taxon>Hymenoptera</taxon>
        <taxon>Apocrita</taxon>
        <taxon>Aculeata</taxon>
        <taxon>Formicoidea</taxon>
        <taxon>Formicidae</taxon>
        <taxon>Myrmicinae</taxon>
        <taxon>Trachymyrmex</taxon>
    </lineage>
</organism>
<evidence type="ECO:0000256" key="1">
    <source>
        <dbReference type="SAM" id="MobiDB-lite"/>
    </source>
</evidence>
<reference evidence="2 3" key="1">
    <citation type="submission" date="2016-03" db="EMBL/GenBank/DDBJ databases">
        <title>Trachymyrmex septentrionalis WGS genome.</title>
        <authorList>
            <person name="Nygaard S."/>
            <person name="Hu H."/>
            <person name="Boomsma J."/>
            <person name="Zhang G."/>
        </authorList>
    </citation>
    <scope>NUCLEOTIDE SEQUENCE [LARGE SCALE GENOMIC DNA]</scope>
    <source>
        <strain evidence="2">Tsep2-gDNA-1</strain>
        <tissue evidence="2">Whole body</tissue>
    </source>
</reference>
<feature type="compositionally biased region" description="Low complexity" evidence="1">
    <location>
        <begin position="59"/>
        <end position="73"/>
    </location>
</feature>
<name>A0A195EUK7_9HYME</name>
<gene>
    <name evidence="2" type="ORF">ALC56_13693</name>
</gene>
<accession>A0A195EUK7</accession>
<protein>
    <submittedName>
        <fullName evidence="2">Uncharacterized protein</fullName>
    </submittedName>
</protein>